<keyword evidence="3" id="KW-1185">Reference proteome</keyword>
<proteinExistence type="predicted"/>
<evidence type="ECO:0008006" key="4">
    <source>
        <dbReference type="Google" id="ProtNLM"/>
    </source>
</evidence>
<gene>
    <name evidence="2" type="ORF">Tam10B_1909</name>
</gene>
<dbReference type="AlphaFoldDB" id="A0A229VWA6"/>
<protein>
    <recommendedName>
        <fullName evidence="4">DUF4191 domain-containing protein</fullName>
    </recommendedName>
</protein>
<dbReference type="Proteomes" id="UP000215433">
    <property type="component" value="Unassembled WGS sequence"/>
</dbReference>
<keyword evidence="1" id="KW-0472">Membrane</keyword>
<organism evidence="2 3">
    <name type="scientific">Bifidobacterium vansinderenii</name>
    <dbReference type="NCBI Taxonomy" id="1984871"/>
    <lineage>
        <taxon>Bacteria</taxon>
        <taxon>Bacillati</taxon>
        <taxon>Actinomycetota</taxon>
        <taxon>Actinomycetes</taxon>
        <taxon>Bifidobacteriales</taxon>
        <taxon>Bifidobacteriaceae</taxon>
        <taxon>Bifidobacterium</taxon>
    </lineage>
</organism>
<dbReference type="RefSeq" id="WP_093961031.1">
    <property type="nucleotide sequence ID" value="NZ_NEWD01000028.1"/>
</dbReference>
<evidence type="ECO:0000313" key="2">
    <source>
        <dbReference type="EMBL" id="OXM99815.1"/>
    </source>
</evidence>
<dbReference type="OrthoDB" id="8479889at2"/>
<name>A0A229VWA6_9BIFI</name>
<evidence type="ECO:0000313" key="3">
    <source>
        <dbReference type="Proteomes" id="UP000215433"/>
    </source>
</evidence>
<dbReference type="EMBL" id="NEWD01000028">
    <property type="protein sequence ID" value="OXM99815.1"/>
    <property type="molecule type" value="Genomic_DNA"/>
</dbReference>
<sequence>MADNEKTEKKAKKQGTISQIIQIYKFTSADDKQLPFLIAGGIILPIIVAAAACAILHVHWITWIFTMILGVMVGLLFGTMILTRRADKVGYRQMEGKPGATGAILNSITKAGFSFPQEPIWVDPRTKDAIWRGTGRTGVYLVGEGDYGRVMKAMSREEAKIKRVTRGSDIPIIKLSVGDGEKQVPLSKLQKTVMRQKVKLTKYELDELNGRLRTLQAKNTMGVPKGVDPTKMHISRRAMRGK</sequence>
<keyword evidence="1" id="KW-1133">Transmembrane helix</keyword>
<keyword evidence="1" id="KW-0812">Transmembrane</keyword>
<feature type="transmembrane region" description="Helical" evidence="1">
    <location>
        <begin position="34"/>
        <end position="57"/>
    </location>
</feature>
<reference evidence="2 3" key="1">
    <citation type="submission" date="2017-05" db="EMBL/GenBank/DDBJ databases">
        <title>Bifidobacterium vansinderenii sp. nov.</title>
        <authorList>
            <person name="Lugli G.A."/>
            <person name="Duranti S."/>
            <person name="Mangifesta M."/>
        </authorList>
    </citation>
    <scope>NUCLEOTIDE SEQUENCE [LARGE SCALE GENOMIC DNA]</scope>
    <source>
        <strain evidence="2 3">Tam10B</strain>
    </source>
</reference>
<comment type="caution">
    <text evidence="2">The sequence shown here is derived from an EMBL/GenBank/DDBJ whole genome shotgun (WGS) entry which is preliminary data.</text>
</comment>
<feature type="transmembrane region" description="Helical" evidence="1">
    <location>
        <begin position="63"/>
        <end position="83"/>
    </location>
</feature>
<dbReference type="InterPro" id="IPR025445">
    <property type="entry name" value="DUF4191"/>
</dbReference>
<dbReference type="Pfam" id="PF13829">
    <property type="entry name" value="DUF4191"/>
    <property type="match status" value="1"/>
</dbReference>
<evidence type="ECO:0000256" key="1">
    <source>
        <dbReference type="SAM" id="Phobius"/>
    </source>
</evidence>
<accession>A0A229VWA6</accession>